<feature type="chain" id="PRO_5047164178" description="Pentapeptide MXKDX repeat protein" evidence="2">
    <location>
        <begin position="28"/>
        <end position="123"/>
    </location>
</feature>
<name>A0ABQ1MCT9_9PROT</name>
<feature type="compositionally biased region" description="Polar residues" evidence="1">
    <location>
        <begin position="47"/>
        <end position="70"/>
    </location>
</feature>
<feature type="compositionally biased region" description="Low complexity" evidence="1">
    <location>
        <begin position="28"/>
        <end position="41"/>
    </location>
</feature>
<comment type="caution">
    <text evidence="3">The sequence shown here is derived from an EMBL/GenBank/DDBJ whole genome shotgun (WGS) entry which is preliminary data.</text>
</comment>
<proteinExistence type="predicted"/>
<protein>
    <recommendedName>
        <fullName evidence="5">Pentapeptide MXKDX repeat protein</fullName>
    </recommendedName>
</protein>
<keyword evidence="4" id="KW-1185">Reference proteome</keyword>
<gene>
    <name evidence="3" type="ORF">GCM10007207_25260</name>
</gene>
<evidence type="ECO:0000313" key="3">
    <source>
        <dbReference type="EMBL" id="GGC38709.1"/>
    </source>
</evidence>
<dbReference type="RefSeq" id="WP_188427180.1">
    <property type="nucleotide sequence ID" value="NZ_BMCH01000007.1"/>
</dbReference>
<feature type="signal peptide" evidence="2">
    <location>
        <begin position="1"/>
        <end position="27"/>
    </location>
</feature>
<evidence type="ECO:0000313" key="4">
    <source>
        <dbReference type="Proteomes" id="UP000637769"/>
    </source>
</evidence>
<feature type="region of interest" description="Disordered" evidence="1">
    <location>
        <begin position="28"/>
        <end position="123"/>
    </location>
</feature>
<dbReference type="EMBL" id="BMCH01000007">
    <property type="protein sequence ID" value="GGC38709.1"/>
    <property type="molecule type" value="Genomic_DNA"/>
</dbReference>
<evidence type="ECO:0008006" key="5">
    <source>
        <dbReference type="Google" id="ProtNLM"/>
    </source>
</evidence>
<evidence type="ECO:0000256" key="2">
    <source>
        <dbReference type="SAM" id="SignalP"/>
    </source>
</evidence>
<dbReference type="Proteomes" id="UP000637769">
    <property type="component" value="Unassembled WGS sequence"/>
</dbReference>
<organism evidence="3 4">
    <name type="scientific">Asaia siamensis</name>
    <dbReference type="NCBI Taxonomy" id="110479"/>
    <lineage>
        <taxon>Bacteria</taxon>
        <taxon>Pseudomonadati</taxon>
        <taxon>Pseudomonadota</taxon>
        <taxon>Alphaproteobacteria</taxon>
        <taxon>Acetobacterales</taxon>
        <taxon>Acetobacteraceae</taxon>
        <taxon>Asaia</taxon>
    </lineage>
</organism>
<accession>A0ABQ1MCT9</accession>
<reference evidence="4" key="1">
    <citation type="journal article" date="2019" name="Int. J. Syst. Evol. Microbiol.">
        <title>The Global Catalogue of Microorganisms (GCM) 10K type strain sequencing project: providing services to taxonomists for standard genome sequencing and annotation.</title>
        <authorList>
            <consortium name="The Broad Institute Genomics Platform"/>
            <consortium name="The Broad Institute Genome Sequencing Center for Infectious Disease"/>
            <person name="Wu L."/>
            <person name="Ma J."/>
        </authorList>
    </citation>
    <scope>NUCLEOTIDE SEQUENCE [LARGE SCALE GENOMIC DNA]</scope>
    <source>
        <strain evidence="4">CCM 7132</strain>
    </source>
</reference>
<keyword evidence="2" id="KW-0732">Signal</keyword>
<sequence>MKHAFKAVLTASALLAAPALVSAPAFAQATTATDSDQAPSAQKAETLKNQSTHIHNPTEQNKTFKNQASEQPDPKTPSAPGATVVPTGETSDKMPISSPQHEQASKHKHSMKGMKMSDKSAQQ</sequence>
<evidence type="ECO:0000256" key="1">
    <source>
        <dbReference type="SAM" id="MobiDB-lite"/>
    </source>
</evidence>